<feature type="signal peptide" evidence="1">
    <location>
        <begin position="1"/>
        <end position="22"/>
    </location>
</feature>
<sequence length="271" mass="27323">MTVALVAVGAAAALIPRASSQAGFSNRTSNAGDTFGAGTLQAPTGLSLMPQCAGTTPSVDATWTAAAGGSAPTGYRLQRRLGGVTQNTVQTAATSATDTGMANGQTYDYQVFSYLQSWTSPAATQSAYVGCAANLLTNPGFESNADASPWRLDTTGNFAAVSSSPVRTAAKSMRVPVSTQAYTAVPVTAATAYTFTAWAWTASGTTTAKLRAVAGASPYGTEIANVQGTGTAGTWVQVTLPFNSGAATTVTLIVSTSTAVGDIFIDDVALS</sequence>
<evidence type="ECO:0000256" key="1">
    <source>
        <dbReference type="SAM" id="SignalP"/>
    </source>
</evidence>
<proteinExistence type="predicted"/>
<gene>
    <name evidence="2" type="ORF">Daura_23360</name>
</gene>
<evidence type="ECO:0008006" key="4">
    <source>
        <dbReference type="Google" id="ProtNLM"/>
    </source>
</evidence>
<dbReference type="KEGG" id="daur:Daura_23360"/>
<dbReference type="OrthoDB" id="2082707at2"/>
<dbReference type="RefSeq" id="WP_156089771.1">
    <property type="nucleotide sequence ID" value="NZ_CP073767.1"/>
</dbReference>
<keyword evidence="1" id="KW-0732">Signal</keyword>
<dbReference type="Gene3D" id="2.60.40.10">
    <property type="entry name" value="Immunoglobulins"/>
    <property type="match status" value="1"/>
</dbReference>
<keyword evidence="3" id="KW-1185">Reference proteome</keyword>
<dbReference type="SUPFAM" id="SSF49265">
    <property type="entry name" value="Fibronectin type III"/>
    <property type="match status" value="1"/>
</dbReference>
<dbReference type="GO" id="GO:0005975">
    <property type="term" value="P:carbohydrate metabolic process"/>
    <property type="evidence" value="ECO:0007669"/>
    <property type="project" value="UniProtKB-ARBA"/>
</dbReference>
<dbReference type="SUPFAM" id="SSF49785">
    <property type="entry name" value="Galactose-binding domain-like"/>
    <property type="match status" value="1"/>
</dbReference>
<dbReference type="Gene3D" id="2.60.120.260">
    <property type="entry name" value="Galactose-binding domain-like"/>
    <property type="match status" value="1"/>
</dbReference>
<accession>A0A9Q9IPH9</accession>
<dbReference type="Proteomes" id="UP001058003">
    <property type="component" value="Chromosome"/>
</dbReference>
<dbReference type="InterPro" id="IPR036116">
    <property type="entry name" value="FN3_sf"/>
</dbReference>
<organism evidence="2 3">
    <name type="scientific">Dactylosporangium aurantiacum</name>
    <dbReference type="NCBI Taxonomy" id="35754"/>
    <lineage>
        <taxon>Bacteria</taxon>
        <taxon>Bacillati</taxon>
        <taxon>Actinomycetota</taxon>
        <taxon>Actinomycetes</taxon>
        <taxon>Micromonosporales</taxon>
        <taxon>Micromonosporaceae</taxon>
        <taxon>Dactylosporangium</taxon>
    </lineage>
</organism>
<name>A0A9Q9IPH9_9ACTN</name>
<feature type="chain" id="PRO_5040183712" description="CBM-cenC domain-containing protein" evidence="1">
    <location>
        <begin position="23"/>
        <end position="271"/>
    </location>
</feature>
<dbReference type="EMBL" id="CP073767">
    <property type="protein sequence ID" value="UWZ58848.1"/>
    <property type="molecule type" value="Genomic_DNA"/>
</dbReference>
<dbReference type="InterPro" id="IPR008979">
    <property type="entry name" value="Galactose-bd-like_sf"/>
</dbReference>
<protein>
    <recommendedName>
        <fullName evidence="4">CBM-cenC domain-containing protein</fullName>
    </recommendedName>
</protein>
<evidence type="ECO:0000313" key="2">
    <source>
        <dbReference type="EMBL" id="UWZ58848.1"/>
    </source>
</evidence>
<dbReference type="InterPro" id="IPR013783">
    <property type="entry name" value="Ig-like_fold"/>
</dbReference>
<dbReference type="AlphaFoldDB" id="A0A9Q9IPH9"/>
<reference evidence="2" key="1">
    <citation type="submission" date="2021-04" db="EMBL/GenBank/DDBJ databases">
        <title>Dactylosporangium aurantiacum NRRL B-8018 full assembly.</title>
        <authorList>
            <person name="Hartkoorn R.C."/>
            <person name="Beaudoing E."/>
            <person name="Hot D."/>
        </authorList>
    </citation>
    <scope>NUCLEOTIDE SEQUENCE</scope>
    <source>
        <strain evidence="2">NRRL B-8018</strain>
    </source>
</reference>
<evidence type="ECO:0000313" key="3">
    <source>
        <dbReference type="Proteomes" id="UP001058003"/>
    </source>
</evidence>